<feature type="domain" description="Ig-like" evidence="14">
    <location>
        <begin position="482"/>
        <end position="571"/>
    </location>
</feature>
<evidence type="ECO:0000313" key="15">
    <source>
        <dbReference type="Ensembl" id="ENSLBEP00000009513.1"/>
    </source>
</evidence>
<sequence length="894" mass="98764">MAEGWPTPSALVFMLLSLSAWAVGSCPSPCACYKGQDEVHILDCNRKRLSTPPMDPPDGTTQVVHNRISELSMHHLLPYVSLETLDLTSNSISELKVGSFPFLQLKYLNLSNNKISVLEPGCFENISSSLLVLKLNRNRLVMLPSKVFKLPQLQFLEMKRNKIKIIDSLTFKGMDYLKSLKMQRNGITKLMDGAFFGLNNIEELELEHNNLTEVAKGWLYGLRMLRVLRVSQNAVGIIRPDAWEFCQKLEELDLSFNHLTRLEETAFIGLGLLENLNLGENAISHLGEGVFGGLANVRTLDIRNNEISWAIEDSIGRTHIFLLNTSSLLCDCHMQWLGPWLTDSPFLQSVSAICAHPASLLDRSVLSISPEEFVCDDFPKPHITTHPETSVALRGNNVTLSCIASSSSDSPMTTAWRKDGEVLYDAEVQNYAQYQEGELIYTTVLYLLNVNFTDEGRYQCVVSNHFGSNYSNRARLTVNELPSFLKTPMDLTIRTGTMARLECAAEGHPSPQIAWQKDGGTDFPAARERRMHVMPDDDIFFIANVKTEDMGVYSCTAQNTAGSLSANATLTVLETPSFMRPLEDRTVARGETAVLQCIAGGSPAPRLNWTKDDGPLVLTERHFFAAANQLLIIVDAGPADAGKYTCIMSNTLGTERGHIYLSVSPSPNCDTSSVLNQDDWTPVGIVVIVVVCCVVGTSLVWVIVIYHMRRKSEDYSISNTDEMNLPADIPSYLSSQGTLSEPQEGYSNSEAGSHQQLMPPLSNGYVHKGTDGGAGPLVICSDCYDNANIYSRTREYCPYAYLGEDDPLDKTVKESFGGHTRHQDTTLESLISNQDSSVFLTSHEKRLSSHTPPEHYSSRACSLGSNPTCGYPPACQSPILSPPSLTRSTIISLK</sequence>
<dbReference type="PANTHER" id="PTHR45842">
    <property type="entry name" value="SYNAPTIC ADHESION-LIKE MOLECULE SALM"/>
    <property type="match status" value="1"/>
</dbReference>
<dbReference type="InterPro" id="IPR007110">
    <property type="entry name" value="Ig-like_dom"/>
</dbReference>
<dbReference type="AlphaFoldDB" id="A0A3Q3EQ09"/>
<comment type="subcellular location">
    <subcellularLocation>
        <location evidence="1">Cell membrane</location>
        <topology evidence="1">Single-pass type I membrane protein</topology>
    </subcellularLocation>
</comment>
<dbReference type="InterPro" id="IPR013783">
    <property type="entry name" value="Ig-like_fold"/>
</dbReference>
<reference evidence="15" key="1">
    <citation type="submission" date="2025-08" db="UniProtKB">
        <authorList>
            <consortium name="Ensembl"/>
        </authorList>
    </citation>
    <scope>IDENTIFICATION</scope>
</reference>
<feature type="transmembrane region" description="Helical" evidence="12">
    <location>
        <begin position="680"/>
        <end position="706"/>
    </location>
</feature>
<dbReference type="InterPro" id="IPR050467">
    <property type="entry name" value="LRFN"/>
</dbReference>
<dbReference type="Pfam" id="PF07679">
    <property type="entry name" value="I-set"/>
    <property type="match status" value="2"/>
</dbReference>
<dbReference type="SUPFAM" id="SSF48726">
    <property type="entry name" value="Immunoglobulin"/>
    <property type="match status" value="3"/>
</dbReference>
<reference evidence="15" key="2">
    <citation type="submission" date="2025-09" db="UniProtKB">
        <authorList>
            <consortium name="Ensembl"/>
        </authorList>
    </citation>
    <scope>IDENTIFICATION</scope>
</reference>
<dbReference type="FunFam" id="2.60.40.10:FF:000161">
    <property type="entry name" value="Leucine rich repeats and immunoglobulin like domains 2"/>
    <property type="match status" value="1"/>
</dbReference>
<keyword evidence="9" id="KW-1015">Disulfide bond</keyword>
<evidence type="ECO:0000256" key="9">
    <source>
        <dbReference type="ARBA" id="ARBA00023157"/>
    </source>
</evidence>
<dbReference type="SMART" id="SM00408">
    <property type="entry name" value="IGc2"/>
    <property type="match status" value="3"/>
</dbReference>
<evidence type="ECO:0000256" key="11">
    <source>
        <dbReference type="ARBA" id="ARBA00023319"/>
    </source>
</evidence>
<evidence type="ECO:0000256" key="1">
    <source>
        <dbReference type="ARBA" id="ARBA00004251"/>
    </source>
</evidence>
<dbReference type="InterPro" id="IPR036179">
    <property type="entry name" value="Ig-like_dom_sf"/>
</dbReference>
<dbReference type="GeneTree" id="ENSGT00940000158791"/>
<accession>A0A3Q3EQ09</accession>
<dbReference type="PROSITE" id="PS51450">
    <property type="entry name" value="LRR"/>
    <property type="match status" value="2"/>
</dbReference>
<dbReference type="Pfam" id="PF13855">
    <property type="entry name" value="LRR_8"/>
    <property type="match status" value="3"/>
</dbReference>
<evidence type="ECO:0000313" key="16">
    <source>
        <dbReference type="Proteomes" id="UP000261660"/>
    </source>
</evidence>
<keyword evidence="11" id="KW-0393">Immunoglobulin domain</keyword>
<keyword evidence="6" id="KW-0677">Repeat</keyword>
<name>A0A3Q3EQ09_9LABR</name>
<dbReference type="PANTHER" id="PTHR45842:SF23">
    <property type="entry name" value="LEUCINE-RICH REPEATS AND IMMUNOGLOBULIN-LIKE DOMAINS PROTEIN 2-RELATED"/>
    <property type="match status" value="1"/>
</dbReference>
<dbReference type="SMART" id="SM00369">
    <property type="entry name" value="LRR_TYP"/>
    <property type="match status" value="10"/>
</dbReference>
<evidence type="ECO:0000256" key="3">
    <source>
        <dbReference type="ARBA" id="ARBA00022614"/>
    </source>
</evidence>
<dbReference type="Pfam" id="PF13927">
    <property type="entry name" value="Ig_3"/>
    <property type="match status" value="1"/>
</dbReference>
<feature type="domain" description="Ig-like" evidence="14">
    <location>
        <begin position="576"/>
        <end position="664"/>
    </location>
</feature>
<dbReference type="InterPro" id="IPR013098">
    <property type="entry name" value="Ig_I-set"/>
</dbReference>
<keyword evidence="5 13" id="KW-0732">Signal</keyword>
<dbReference type="SMART" id="SM00365">
    <property type="entry name" value="LRR_SD22"/>
    <property type="match status" value="3"/>
</dbReference>
<protein>
    <submittedName>
        <fullName evidence="15">Leucine-rich repeats and immunoglobulin-like domains 2</fullName>
    </submittedName>
</protein>
<dbReference type="InterPro" id="IPR003598">
    <property type="entry name" value="Ig_sub2"/>
</dbReference>
<evidence type="ECO:0000256" key="6">
    <source>
        <dbReference type="ARBA" id="ARBA00022737"/>
    </source>
</evidence>
<dbReference type="Gene3D" id="3.80.10.10">
    <property type="entry name" value="Ribonuclease Inhibitor"/>
    <property type="match status" value="3"/>
</dbReference>
<evidence type="ECO:0000256" key="7">
    <source>
        <dbReference type="ARBA" id="ARBA00022989"/>
    </source>
</evidence>
<feature type="chain" id="PRO_5018763518" evidence="13">
    <location>
        <begin position="23"/>
        <end position="894"/>
    </location>
</feature>
<dbReference type="InterPro" id="IPR003599">
    <property type="entry name" value="Ig_sub"/>
</dbReference>
<evidence type="ECO:0000256" key="4">
    <source>
        <dbReference type="ARBA" id="ARBA00022692"/>
    </source>
</evidence>
<feature type="domain" description="Ig-like" evidence="14">
    <location>
        <begin position="381"/>
        <end position="477"/>
    </location>
</feature>
<dbReference type="GO" id="GO:0005886">
    <property type="term" value="C:plasma membrane"/>
    <property type="evidence" value="ECO:0007669"/>
    <property type="project" value="UniProtKB-SubCell"/>
</dbReference>
<dbReference type="SMART" id="SM00409">
    <property type="entry name" value="IG"/>
    <property type="match status" value="3"/>
</dbReference>
<dbReference type="FunFam" id="2.60.40.10:FF:000150">
    <property type="entry name" value="Leucine rich repeats and immunoglobulin like domains 3"/>
    <property type="match status" value="1"/>
</dbReference>
<keyword evidence="16" id="KW-1185">Reference proteome</keyword>
<keyword evidence="7 12" id="KW-1133">Transmembrane helix</keyword>
<dbReference type="FunFam" id="2.60.40.10:FF:000224">
    <property type="entry name" value="Leucine rich repeats and immunoglobulin like domains 3"/>
    <property type="match status" value="1"/>
</dbReference>
<keyword evidence="10" id="KW-0325">Glycoprotein</keyword>
<dbReference type="PROSITE" id="PS50835">
    <property type="entry name" value="IG_LIKE"/>
    <property type="match status" value="3"/>
</dbReference>
<evidence type="ECO:0000259" key="14">
    <source>
        <dbReference type="PROSITE" id="PS50835"/>
    </source>
</evidence>
<evidence type="ECO:0000256" key="8">
    <source>
        <dbReference type="ARBA" id="ARBA00023136"/>
    </source>
</evidence>
<dbReference type="Ensembl" id="ENSLBET00000010034.1">
    <property type="protein sequence ID" value="ENSLBEP00000009513.1"/>
    <property type="gene ID" value="ENSLBEG00000007283.1"/>
</dbReference>
<dbReference type="SMART" id="SM00082">
    <property type="entry name" value="LRRCT"/>
    <property type="match status" value="1"/>
</dbReference>
<dbReference type="InterPro" id="IPR003591">
    <property type="entry name" value="Leu-rich_rpt_typical-subtyp"/>
</dbReference>
<organism evidence="15 16">
    <name type="scientific">Labrus bergylta</name>
    <name type="common">ballan wrasse</name>
    <dbReference type="NCBI Taxonomy" id="56723"/>
    <lineage>
        <taxon>Eukaryota</taxon>
        <taxon>Metazoa</taxon>
        <taxon>Chordata</taxon>
        <taxon>Craniata</taxon>
        <taxon>Vertebrata</taxon>
        <taxon>Euteleostomi</taxon>
        <taxon>Actinopterygii</taxon>
        <taxon>Neopterygii</taxon>
        <taxon>Teleostei</taxon>
        <taxon>Neoteleostei</taxon>
        <taxon>Acanthomorphata</taxon>
        <taxon>Eupercaria</taxon>
        <taxon>Labriformes</taxon>
        <taxon>Labridae</taxon>
        <taxon>Labrus</taxon>
    </lineage>
</organism>
<evidence type="ECO:0000256" key="12">
    <source>
        <dbReference type="SAM" id="Phobius"/>
    </source>
</evidence>
<dbReference type="InterPro" id="IPR032675">
    <property type="entry name" value="LRR_dom_sf"/>
</dbReference>
<dbReference type="CDD" id="cd05763">
    <property type="entry name" value="IgI_LRIG1-like"/>
    <property type="match status" value="1"/>
</dbReference>
<keyword evidence="4 12" id="KW-0812">Transmembrane</keyword>
<dbReference type="Gene3D" id="2.60.40.10">
    <property type="entry name" value="Immunoglobulins"/>
    <property type="match status" value="3"/>
</dbReference>
<feature type="signal peptide" evidence="13">
    <location>
        <begin position="1"/>
        <end position="22"/>
    </location>
</feature>
<keyword evidence="8 12" id="KW-0472">Membrane</keyword>
<dbReference type="SUPFAM" id="SSF52058">
    <property type="entry name" value="L domain-like"/>
    <property type="match status" value="1"/>
</dbReference>
<keyword evidence="3" id="KW-0433">Leucine-rich repeat</keyword>
<dbReference type="InterPro" id="IPR000483">
    <property type="entry name" value="Cys-rich_flank_reg_C"/>
</dbReference>
<evidence type="ECO:0000256" key="10">
    <source>
        <dbReference type="ARBA" id="ARBA00023180"/>
    </source>
</evidence>
<proteinExistence type="predicted"/>
<evidence type="ECO:0000256" key="2">
    <source>
        <dbReference type="ARBA" id="ARBA00022475"/>
    </source>
</evidence>
<dbReference type="Proteomes" id="UP000261660">
    <property type="component" value="Unplaced"/>
</dbReference>
<dbReference type="InterPro" id="IPR001611">
    <property type="entry name" value="Leu-rich_rpt"/>
</dbReference>
<keyword evidence="2" id="KW-1003">Cell membrane</keyword>
<evidence type="ECO:0000256" key="13">
    <source>
        <dbReference type="SAM" id="SignalP"/>
    </source>
</evidence>
<evidence type="ECO:0000256" key="5">
    <source>
        <dbReference type="ARBA" id="ARBA00022729"/>
    </source>
</evidence>